<evidence type="ECO:0000256" key="1">
    <source>
        <dbReference type="ARBA" id="ARBA00022448"/>
    </source>
</evidence>
<keyword evidence="2 6" id="KW-0349">Heme</keyword>
<reference evidence="11" key="1">
    <citation type="submission" date="2015-08" db="EMBL/GenBank/DDBJ databases">
        <title>Fjat-14210 dsm16467.</title>
        <authorList>
            <person name="Liu B."/>
            <person name="Wang J."/>
            <person name="Zhu Y."/>
            <person name="Liu G."/>
            <person name="Chen Q."/>
            <person name="Chen Z."/>
            <person name="Lan J."/>
            <person name="Che J."/>
            <person name="Ge C."/>
            <person name="Shi H."/>
            <person name="Pan Z."/>
            <person name="Liu X."/>
        </authorList>
    </citation>
    <scope>NUCLEOTIDE SEQUENCE [LARGE SCALE GENOMIC DNA]</scope>
    <source>
        <strain evidence="11">DSM 16467</strain>
    </source>
</reference>
<feature type="binding site" description="axial binding residue" evidence="7">
    <location>
        <position position="81"/>
    </location>
    <ligand>
        <name>heme c</name>
        <dbReference type="ChEBI" id="CHEBI:61717"/>
    </ligand>
    <ligandPart>
        <name>Fe</name>
        <dbReference type="ChEBI" id="CHEBI:18248"/>
    </ligandPart>
</feature>
<dbReference type="PIRSF" id="PIRSF000025">
    <property type="entry name" value="Cytc_Bsub_c550"/>
    <property type="match status" value="1"/>
</dbReference>
<keyword evidence="1" id="KW-0813">Transport</keyword>
<keyword evidence="4" id="KW-0249">Electron transport</keyword>
<evidence type="ECO:0000313" key="10">
    <source>
        <dbReference type="EMBL" id="KOO37176.1"/>
    </source>
</evidence>
<evidence type="ECO:0000256" key="8">
    <source>
        <dbReference type="SAM" id="SignalP"/>
    </source>
</evidence>
<dbReference type="GO" id="GO:0009055">
    <property type="term" value="F:electron transfer activity"/>
    <property type="evidence" value="ECO:0007669"/>
    <property type="project" value="InterPro"/>
</dbReference>
<feature type="binding site" description="covalent" evidence="6">
    <location>
        <position position="42"/>
    </location>
    <ligand>
        <name>heme c</name>
        <dbReference type="ChEBI" id="CHEBI:61717"/>
    </ligand>
</feature>
<comment type="PTM">
    <text evidence="6">Binds 1 heme c group covalently per subunit.</text>
</comment>
<dbReference type="PROSITE" id="PS51007">
    <property type="entry name" value="CYTC"/>
    <property type="match status" value="1"/>
</dbReference>
<dbReference type="SUPFAM" id="SSF46626">
    <property type="entry name" value="Cytochrome c"/>
    <property type="match status" value="1"/>
</dbReference>
<dbReference type="InterPro" id="IPR036909">
    <property type="entry name" value="Cyt_c-like_dom_sf"/>
</dbReference>
<dbReference type="Gene3D" id="1.10.760.10">
    <property type="entry name" value="Cytochrome c-like domain"/>
    <property type="match status" value="1"/>
</dbReference>
<dbReference type="RefSeq" id="WP_053403606.1">
    <property type="nucleotide sequence ID" value="NZ_CP061868.1"/>
</dbReference>
<dbReference type="InterPro" id="IPR054782">
    <property type="entry name" value="Cytochro_C551"/>
</dbReference>
<dbReference type="GO" id="GO:0005506">
    <property type="term" value="F:iron ion binding"/>
    <property type="evidence" value="ECO:0007669"/>
    <property type="project" value="InterPro"/>
</dbReference>
<evidence type="ECO:0000313" key="11">
    <source>
        <dbReference type="Proteomes" id="UP000037558"/>
    </source>
</evidence>
<evidence type="ECO:0000256" key="3">
    <source>
        <dbReference type="ARBA" id="ARBA00022723"/>
    </source>
</evidence>
<feature type="binding site" description="axial binding residue" evidence="7">
    <location>
        <position position="46"/>
    </location>
    <ligand>
        <name>heme c</name>
        <dbReference type="ChEBI" id="CHEBI:61717"/>
    </ligand>
    <ligandPart>
        <name>Fe</name>
        <dbReference type="ChEBI" id="CHEBI:18248"/>
    </ligandPart>
</feature>
<name>A0A0M0KEA6_9BACI</name>
<keyword evidence="11" id="KW-1185">Reference proteome</keyword>
<keyword evidence="3 7" id="KW-0479">Metal-binding</keyword>
<sequence>MKKRIAVLFLGTSLALAACGGGSDDKGGESTQSAETIAKQNCSTCHGGNLEGAGGPSLQKIGSKYSKDEIRDIIANGKGAMPQNVIEGEDADKVAEWLSKKK</sequence>
<dbReference type="STRING" id="284581.AMD01_22080"/>
<feature type="signal peptide" evidence="8">
    <location>
        <begin position="1"/>
        <end position="17"/>
    </location>
</feature>
<feature type="domain" description="Cytochrome c" evidence="9">
    <location>
        <begin position="23"/>
        <end position="102"/>
    </location>
</feature>
<dbReference type="PANTHER" id="PTHR37823">
    <property type="entry name" value="CYTOCHROME C-553-LIKE"/>
    <property type="match status" value="1"/>
</dbReference>
<proteinExistence type="predicted"/>
<dbReference type="PROSITE" id="PS51257">
    <property type="entry name" value="PROKAR_LIPOPROTEIN"/>
    <property type="match status" value="1"/>
</dbReference>
<evidence type="ECO:0000256" key="5">
    <source>
        <dbReference type="ARBA" id="ARBA00023004"/>
    </source>
</evidence>
<evidence type="ECO:0000259" key="9">
    <source>
        <dbReference type="PROSITE" id="PS51007"/>
    </source>
</evidence>
<dbReference type="Proteomes" id="UP000037558">
    <property type="component" value="Unassembled WGS sequence"/>
</dbReference>
<dbReference type="InterPro" id="IPR012218">
    <property type="entry name" value="Cyt_c_BACSU-c550-type"/>
</dbReference>
<evidence type="ECO:0000256" key="4">
    <source>
        <dbReference type="ARBA" id="ARBA00022982"/>
    </source>
</evidence>
<dbReference type="Pfam" id="PF13442">
    <property type="entry name" value="Cytochrome_CBB3"/>
    <property type="match status" value="1"/>
</dbReference>
<evidence type="ECO:0000256" key="2">
    <source>
        <dbReference type="ARBA" id="ARBA00022617"/>
    </source>
</evidence>
<feature type="binding site" description="covalent" evidence="6">
    <location>
        <position position="45"/>
    </location>
    <ligand>
        <name>heme c</name>
        <dbReference type="ChEBI" id="CHEBI:61717"/>
    </ligand>
</feature>
<comment type="caution">
    <text evidence="10">The sequence shown here is derived from an EMBL/GenBank/DDBJ whole genome shotgun (WGS) entry which is preliminary data.</text>
</comment>
<organism evidence="10 11">
    <name type="scientific">Priestia koreensis</name>
    <dbReference type="NCBI Taxonomy" id="284581"/>
    <lineage>
        <taxon>Bacteria</taxon>
        <taxon>Bacillati</taxon>
        <taxon>Bacillota</taxon>
        <taxon>Bacilli</taxon>
        <taxon>Bacillales</taxon>
        <taxon>Bacillaceae</taxon>
        <taxon>Priestia</taxon>
    </lineage>
</organism>
<dbReference type="PANTHER" id="PTHR37823:SF2">
    <property type="entry name" value="CYTOCHROME C-550"/>
    <property type="match status" value="1"/>
</dbReference>
<protein>
    <submittedName>
        <fullName evidence="10">Cytochrome C551</fullName>
    </submittedName>
</protein>
<accession>A0A0M0KEA6</accession>
<dbReference type="EMBL" id="LILC01000037">
    <property type="protein sequence ID" value="KOO37176.1"/>
    <property type="molecule type" value="Genomic_DNA"/>
</dbReference>
<dbReference type="InterPro" id="IPR051811">
    <property type="entry name" value="Cytochrome_c550/c551-like"/>
</dbReference>
<dbReference type="GO" id="GO:0020037">
    <property type="term" value="F:heme binding"/>
    <property type="evidence" value="ECO:0007669"/>
    <property type="project" value="InterPro"/>
</dbReference>
<dbReference type="NCBIfam" id="NF045774">
    <property type="entry name" value="cytochro_C551"/>
    <property type="match status" value="1"/>
</dbReference>
<feature type="chain" id="PRO_5005602553" evidence="8">
    <location>
        <begin position="18"/>
        <end position="102"/>
    </location>
</feature>
<keyword evidence="8" id="KW-0732">Signal</keyword>
<evidence type="ECO:0000256" key="6">
    <source>
        <dbReference type="PIRSR" id="PIRSR000025-1"/>
    </source>
</evidence>
<dbReference type="GO" id="GO:0016020">
    <property type="term" value="C:membrane"/>
    <property type="evidence" value="ECO:0007669"/>
    <property type="project" value="InterPro"/>
</dbReference>
<keyword evidence="5 7" id="KW-0408">Iron</keyword>
<gene>
    <name evidence="10" type="ORF">AMD01_22080</name>
</gene>
<dbReference type="OrthoDB" id="7933886at2"/>
<dbReference type="AlphaFoldDB" id="A0A0M0KEA6"/>
<evidence type="ECO:0000256" key="7">
    <source>
        <dbReference type="PIRSR" id="PIRSR000025-2"/>
    </source>
</evidence>
<dbReference type="InterPro" id="IPR009056">
    <property type="entry name" value="Cyt_c-like_dom"/>
</dbReference>
<dbReference type="PATRIC" id="fig|284581.3.peg.3267"/>